<reference evidence="1 2" key="2">
    <citation type="journal article" date="2012" name="Proc. Natl. Acad. Sci. U.S.A.">
        <title>Antigenic diversity is generated by distinct evolutionary mechanisms in African trypanosome species.</title>
        <authorList>
            <person name="Jackson A.P."/>
            <person name="Berry A."/>
            <person name="Aslett M."/>
            <person name="Allison H.C."/>
            <person name="Burton P."/>
            <person name="Vavrova-Anderson J."/>
            <person name="Brown R."/>
            <person name="Browne H."/>
            <person name="Corton N."/>
            <person name="Hauser H."/>
            <person name="Gamble J."/>
            <person name="Gilderthorp R."/>
            <person name="Marcello L."/>
            <person name="McQuillan J."/>
            <person name="Otto T.D."/>
            <person name="Quail M.A."/>
            <person name="Sanders M.J."/>
            <person name="van Tonder A."/>
            <person name="Ginger M.L."/>
            <person name="Field M.C."/>
            <person name="Barry J.D."/>
            <person name="Hertz-Fowler C."/>
            <person name="Berriman M."/>
        </authorList>
    </citation>
    <scope>NUCLEOTIDE SEQUENCE [LARGE SCALE GENOMIC DNA]</scope>
    <source>
        <strain evidence="1 2">IL3000</strain>
    </source>
</reference>
<dbReference type="Proteomes" id="UP000000702">
    <property type="component" value="Unassembled WGS sequence"/>
</dbReference>
<dbReference type="InterPro" id="IPR051341">
    <property type="entry name" value="Zyg-11_UBL_adapter"/>
</dbReference>
<comment type="caution">
    <text evidence="1">The sequence shown here is derived from an EMBL/GenBank/DDBJ whole genome shotgun (WGS) entry which is preliminary data.</text>
</comment>
<dbReference type="InterPro" id="IPR032675">
    <property type="entry name" value="LRR_dom_sf"/>
</dbReference>
<reference evidence="2" key="1">
    <citation type="submission" date="2011-07" db="EMBL/GenBank/DDBJ databases">
        <title>Divergent evolution of antigenic variation in African trypanosomes.</title>
        <authorList>
            <person name="Jackson A.P."/>
            <person name="Berry A."/>
            <person name="Allison H.C."/>
            <person name="Burton P."/>
            <person name="Anderson J."/>
            <person name="Aslett M."/>
            <person name="Brown R."/>
            <person name="Corton N."/>
            <person name="Harris D."/>
            <person name="Hauser H."/>
            <person name="Gamble J."/>
            <person name="Gilderthorp R."/>
            <person name="McQuillan J."/>
            <person name="Quail M.A."/>
            <person name="Sanders M."/>
            <person name="Van Tonder A."/>
            <person name="Ginger M.L."/>
            <person name="Donelson J.E."/>
            <person name="Field M.C."/>
            <person name="Barry J.D."/>
            <person name="Berriman M."/>
            <person name="Hertz-Fowler C."/>
        </authorList>
    </citation>
    <scope>NUCLEOTIDE SEQUENCE [LARGE SCALE GENOMIC DNA]</scope>
    <source>
        <strain evidence="2">IL3000</strain>
    </source>
</reference>
<sequence length="536" mass="57771">MSAKRQRYEPLAAASALQKKRLAAEYQNKNDVSGGCAEGGVSVYSLLQKRANLVAEVQRMGIKVSLLKSELGALSAVRGNKQSVLIGSARYAHSTAVQHASDITLSDGALDAGALLPLRGCVSLKRLSILFRNSFCDLQQLEALKSLEEIRLVSQFRRLLNIPSLAEMPLLSKLYLQGECVDNDAVRHIFSIDTLEEASITDCSRLTAIENIHRASNLRALDVSRSGVDNKFVEDLHGCCALVKLSLSGCNSLTDITTLSAVKTLETLNLRYCSKLSLGVGALATLPRLHTLALTGTIIDDAVLEEVCKSTSLLTLDLSYCIRLTDVSALSALPTLRELDIDGCRSITVGLDSLGGLPQFCMAKCASTRITDACVRIIGKSKSLTVLSLPHCGYLSDITPLASITTLETLELRGCSWITKGLGSLSALPVLCTLDLSSSHINDEQFRELSLSKSIKALKLCDCEELTDITPISQMGSLERLYLWNCRNAKVGSDALPKLPRLSFLGFRKSGIALGIRVALEAKGVTIQAKPVYASV</sequence>
<organism evidence="1 2">
    <name type="scientific">Trypanosoma congolense (strain IL3000)</name>
    <dbReference type="NCBI Taxonomy" id="1068625"/>
    <lineage>
        <taxon>Eukaryota</taxon>
        <taxon>Discoba</taxon>
        <taxon>Euglenozoa</taxon>
        <taxon>Kinetoplastea</taxon>
        <taxon>Metakinetoplastina</taxon>
        <taxon>Trypanosomatida</taxon>
        <taxon>Trypanosomatidae</taxon>
        <taxon>Trypanosoma</taxon>
        <taxon>Nannomonas</taxon>
    </lineage>
</organism>
<dbReference type="SUPFAM" id="SSF52058">
    <property type="entry name" value="L domain-like"/>
    <property type="match status" value="1"/>
</dbReference>
<dbReference type="Gene3D" id="3.80.10.10">
    <property type="entry name" value="Ribonuclease Inhibitor"/>
    <property type="match status" value="4"/>
</dbReference>
<dbReference type="OMA" id="MESYHEV"/>
<dbReference type="PANTHER" id="PTHR12904">
    <property type="match status" value="1"/>
</dbReference>
<dbReference type="VEuPathDB" id="TriTrypDB:TcIL3000_0_28730"/>
<dbReference type="EMBL" id="CAEQ01000514">
    <property type="protein sequence ID" value="CCD11936.1"/>
    <property type="molecule type" value="Genomic_DNA"/>
</dbReference>
<dbReference type="AlphaFoldDB" id="F9W452"/>
<accession>F9W452</accession>
<dbReference type="PANTHER" id="PTHR12904:SF31">
    <property type="entry name" value="LEUCINE-RICH REPEAT PROTEIN (LRRP)"/>
    <property type="match status" value="1"/>
</dbReference>
<name>F9W452_TRYCI</name>
<proteinExistence type="predicted"/>
<keyword evidence="2" id="KW-1185">Reference proteome</keyword>
<protein>
    <submittedName>
        <fullName evidence="1">WGS project CAEQ00000000 data, annotated contig 1146</fullName>
    </submittedName>
</protein>
<gene>
    <name evidence="1" type="ORF">TCIL3000_0_28730</name>
</gene>
<evidence type="ECO:0000313" key="2">
    <source>
        <dbReference type="Proteomes" id="UP000000702"/>
    </source>
</evidence>
<evidence type="ECO:0000313" key="1">
    <source>
        <dbReference type="EMBL" id="CCD11936.1"/>
    </source>
</evidence>